<evidence type="ECO:0000313" key="1">
    <source>
        <dbReference type="EMBL" id="KKW47821.1"/>
    </source>
</evidence>
<accession>A0A0G1YX31</accession>
<proteinExistence type="predicted"/>
<dbReference type="Proteomes" id="UP000034789">
    <property type="component" value="Unassembled WGS sequence"/>
</dbReference>
<evidence type="ECO:0000313" key="2">
    <source>
        <dbReference type="Proteomes" id="UP000034789"/>
    </source>
</evidence>
<comment type="caution">
    <text evidence="1">The sequence shown here is derived from an EMBL/GenBank/DDBJ whole genome shotgun (WGS) entry which is preliminary data.</text>
</comment>
<protein>
    <submittedName>
        <fullName evidence="1">Uncharacterized protein</fullName>
    </submittedName>
</protein>
<dbReference type="AlphaFoldDB" id="A0A0G1YX31"/>
<sequence>MRHPDDPAPKSADKADEVELLRRELPRMRLRCLNAIAASDVDEDVKTALRELIIDRLRPKALTQDWSGLLDWDDNAMYAVVNMFNTIPHPPKVTELEKSILSIFQESVDSVSKHKG</sequence>
<dbReference type="EMBL" id="LCSD01000005">
    <property type="protein sequence ID" value="KKW47821.1"/>
    <property type="molecule type" value="Genomic_DNA"/>
</dbReference>
<reference evidence="1 2" key="1">
    <citation type="journal article" date="2015" name="Nature">
        <title>rRNA introns, odd ribosomes, and small enigmatic genomes across a large radiation of phyla.</title>
        <authorList>
            <person name="Brown C.T."/>
            <person name="Hug L.A."/>
            <person name="Thomas B.C."/>
            <person name="Sharon I."/>
            <person name="Castelle C.J."/>
            <person name="Singh A."/>
            <person name="Wilkins M.J."/>
            <person name="Williams K.H."/>
            <person name="Banfield J.F."/>
        </authorList>
    </citation>
    <scope>NUCLEOTIDE SEQUENCE [LARGE SCALE GENOMIC DNA]</scope>
</reference>
<gene>
    <name evidence="1" type="ORF">UY98_C0005G0008</name>
</gene>
<organism evidence="1 2">
    <name type="scientific">Candidatus Kaiserbacteria bacterium GW2011_GWA2_58_9</name>
    <dbReference type="NCBI Taxonomy" id="1618672"/>
    <lineage>
        <taxon>Bacteria</taxon>
        <taxon>Candidatus Kaiseribacteriota</taxon>
    </lineage>
</organism>
<name>A0A0G1YX31_9BACT</name>